<dbReference type="Proteomes" id="UP001250698">
    <property type="component" value="Unassembled WGS sequence"/>
</dbReference>
<evidence type="ECO:0000313" key="2">
    <source>
        <dbReference type="Proteomes" id="UP001250698"/>
    </source>
</evidence>
<protein>
    <submittedName>
        <fullName evidence="1">Uncharacterized protein</fullName>
    </submittedName>
</protein>
<evidence type="ECO:0000313" key="1">
    <source>
        <dbReference type="EMBL" id="MDU0371865.1"/>
    </source>
</evidence>
<organism evidence="1 2">
    <name type="scientific">Hymenobacter endophyticus</name>
    <dbReference type="NCBI Taxonomy" id="3076335"/>
    <lineage>
        <taxon>Bacteria</taxon>
        <taxon>Pseudomonadati</taxon>
        <taxon>Bacteroidota</taxon>
        <taxon>Cytophagia</taxon>
        <taxon>Cytophagales</taxon>
        <taxon>Hymenobacteraceae</taxon>
        <taxon>Hymenobacter</taxon>
    </lineage>
</organism>
<dbReference type="RefSeq" id="WP_315999324.1">
    <property type="nucleotide sequence ID" value="NZ_JAWDJT010000011.1"/>
</dbReference>
<dbReference type="EMBL" id="JAWDJT010000011">
    <property type="protein sequence ID" value="MDU0371865.1"/>
    <property type="molecule type" value="Genomic_DNA"/>
</dbReference>
<name>A0ABU3TKW9_9BACT</name>
<keyword evidence="2" id="KW-1185">Reference proteome</keyword>
<sequence>MPQRAFRIPALTFLLLLFGLLLHAKAIPPATDALTARQQTINR</sequence>
<accession>A0ABU3TKW9</accession>
<gene>
    <name evidence="1" type="ORF">ROI90_15780</name>
</gene>
<proteinExistence type="predicted"/>
<reference evidence="1 2" key="1">
    <citation type="submission" date="2023-10" db="EMBL/GenBank/DDBJ databases">
        <title>Hymenobacter endophyticus sp. nov., an isolate from the leaf tissues of wheat.</title>
        <authorList>
            <person name="Dai Y."/>
        </authorList>
    </citation>
    <scope>NUCLEOTIDE SEQUENCE [LARGE SCALE GENOMIC DNA]</scope>
    <source>
        <strain evidence="1 2">ZK17L-C2</strain>
    </source>
</reference>
<comment type="caution">
    <text evidence="1">The sequence shown here is derived from an EMBL/GenBank/DDBJ whole genome shotgun (WGS) entry which is preliminary data.</text>
</comment>